<reference evidence="5 6" key="1">
    <citation type="journal article" date="2020" name="Nat. Commun.">
        <title>Genome of Tripterygium wilfordii and identification of cytochrome P450 involved in triptolide biosynthesis.</title>
        <authorList>
            <person name="Tu L."/>
            <person name="Su P."/>
            <person name="Zhang Z."/>
            <person name="Gao L."/>
            <person name="Wang J."/>
            <person name="Hu T."/>
            <person name="Zhou J."/>
            <person name="Zhang Y."/>
            <person name="Zhao Y."/>
            <person name="Liu Y."/>
            <person name="Song Y."/>
            <person name="Tong Y."/>
            <person name="Lu Y."/>
            <person name="Yang J."/>
            <person name="Xu C."/>
            <person name="Jia M."/>
            <person name="Peters R.J."/>
            <person name="Huang L."/>
            <person name="Gao W."/>
        </authorList>
    </citation>
    <scope>NUCLEOTIDE SEQUENCE [LARGE SCALE GENOMIC DNA]</scope>
    <source>
        <strain evidence="6">cv. XIE 37</strain>
        <tissue evidence="5">Leaf</tissue>
    </source>
</reference>
<dbReference type="PANTHER" id="PTHR21481">
    <property type="entry name" value="PROTEIN CLEC16A"/>
    <property type="match status" value="1"/>
</dbReference>
<dbReference type="GO" id="GO:0005794">
    <property type="term" value="C:Golgi apparatus"/>
    <property type="evidence" value="ECO:0007669"/>
    <property type="project" value="TreeGrafter"/>
</dbReference>
<dbReference type="GO" id="GO:0005770">
    <property type="term" value="C:late endosome"/>
    <property type="evidence" value="ECO:0007669"/>
    <property type="project" value="TreeGrafter"/>
</dbReference>
<keyword evidence="2" id="KW-0072">Autophagy</keyword>
<dbReference type="PANTHER" id="PTHR21481:SF0">
    <property type="entry name" value="PROTEIN CLEC16A"/>
    <property type="match status" value="1"/>
</dbReference>
<dbReference type="GO" id="GO:0006914">
    <property type="term" value="P:autophagy"/>
    <property type="evidence" value="ECO:0007669"/>
    <property type="project" value="UniProtKB-KW"/>
</dbReference>
<dbReference type="Pfam" id="PF09758">
    <property type="entry name" value="FPL"/>
    <property type="match status" value="1"/>
</dbReference>
<feature type="domain" description="FPL" evidence="3">
    <location>
        <begin position="42"/>
        <end position="192"/>
    </location>
</feature>
<evidence type="ECO:0000256" key="2">
    <source>
        <dbReference type="ARBA" id="ARBA00023006"/>
    </source>
</evidence>
<keyword evidence="6" id="KW-1185">Reference proteome</keyword>
<evidence type="ECO:0008006" key="7">
    <source>
        <dbReference type="Google" id="ProtNLM"/>
    </source>
</evidence>
<dbReference type="InterPro" id="IPR019155">
    <property type="entry name" value="CLEC16A/TT9_N"/>
</dbReference>
<dbReference type="AlphaFoldDB" id="A0A7J7CTG9"/>
<dbReference type="Pfam" id="PF19439">
    <property type="entry name" value="CLEC16A_C"/>
    <property type="match status" value="1"/>
</dbReference>
<proteinExistence type="inferred from homology"/>
<dbReference type="InterPro" id="IPR039272">
    <property type="entry name" value="CLEC16A/TT9"/>
</dbReference>
<dbReference type="GO" id="GO:0007034">
    <property type="term" value="P:vacuolar transport"/>
    <property type="evidence" value="ECO:0007669"/>
    <property type="project" value="TreeGrafter"/>
</dbReference>
<evidence type="ECO:0000259" key="3">
    <source>
        <dbReference type="Pfam" id="PF09758"/>
    </source>
</evidence>
<gene>
    <name evidence="5" type="ORF">HS088_TW13G00295</name>
</gene>
<evidence type="ECO:0000259" key="4">
    <source>
        <dbReference type="Pfam" id="PF19439"/>
    </source>
</evidence>
<evidence type="ECO:0000313" key="5">
    <source>
        <dbReference type="EMBL" id="KAF5737415.1"/>
    </source>
</evidence>
<protein>
    <recommendedName>
        <fullName evidence="7">FPL domain-containing protein</fullName>
    </recommendedName>
</protein>
<accession>A0A7J7CTG9</accession>
<dbReference type="InParanoid" id="A0A7J7CTG9"/>
<comment type="similarity">
    <text evidence="1">Belongs to the CLEC16A/gop-1 family.</text>
</comment>
<evidence type="ECO:0000313" key="6">
    <source>
        <dbReference type="Proteomes" id="UP000593562"/>
    </source>
</evidence>
<feature type="domain" description="CLEC16A/TT9 C-terminal" evidence="4">
    <location>
        <begin position="253"/>
        <end position="341"/>
    </location>
</feature>
<organism evidence="5 6">
    <name type="scientific">Tripterygium wilfordii</name>
    <name type="common">Thunder God vine</name>
    <dbReference type="NCBI Taxonomy" id="458696"/>
    <lineage>
        <taxon>Eukaryota</taxon>
        <taxon>Viridiplantae</taxon>
        <taxon>Streptophyta</taxon>
        <taxon>Embryophyta</taxon>
        <taxon>Tracheophyta</taxon>
        <taxon>Spermatophyta</taxon>
        <taxon>Magnoliopsida</taxon>
        <taxon>eudicotyledons</taxon>
        <taxon>Gunneridae</taxon>
        <taxon>Pentapetalae</taxon>
        <taxon>rosids</taxon>
        <taxon>fabids</taxon>
        <taxon>Celastrales</taxon>
        <taxon>Celastraceae</taxon>
        <taxon>Tripterygium</taxon>
    </lineage>
</organism>
<evidence type="ECO:0000256" key="1">
    <source>
        <dbReference type="ARBA" id="ARBA00006441"/>
    </source>
</evidence>
<dbReference type="EMBL" id="JAAARO010000013">
    <property type="protein sequence ID" value="KAF5737415.1"/>
    <property type="molecule type" value="Genomic_DNA"/>
</dbReference>
<dbReference type="InterPro" id="IPR045820">
    <property type="entry name" value="CLEC16A/TT9_C"/>
</dbReference>
<sequence>MWSSLWRPINRFSLQYFRYTINELQEIKVVDEYNREIVIDLLQSIVEIVTYGDRQDPLIFECFMEYQVLAQFVRILKISQNSRIEAPLLQYLSIMIQNMSSEHAIYYCFSNDYINNIIEHEYEFDEGDLALYYVSFLRAVSSKMNREILCLLVKVHGNVVISFPLYTASLKFACHGEKMIQTAIRALTLNIYNVSDDMVYKFVTTPPSSKYFSDLVHSLKDHCIHLDELVHATEEACTDERIKQLLVETDKIVDDLYYFKDVVSISETWLSGLVTQNLLNLLVFPILLSLLLLRQSNGSSLSSITSFYILNRLLQVIDCKSLINSVAGAILYPYMKLSLGDATEGEKADSTTNVSNFLPNCLNDIKELVSNGSEFAETEKIDADHLFGRIDEYLSSNSHFKNCHKENDIHKERRGILAFLSSDNHCVQLASLLLLLILAESKDLDYKLASLIGFGGLQHKMEMHGSVLTKLMPEALNAVLNILASDPATPVLVKWHAGWFLQKLVNFHGMRLCDENLHLFNDSYEQSLQRLQNELDGCWFDHILITLKNEWTSCGTALEEPSQSKDPLFVLEVAVCQQTTNGIAAHYGGDKTSSYAAWRRMVDVVKVLY</sequence>
<dbReference type="GO" id="GO:0016197">
    <property type="term" value="P:endosomal transport"/>
    <property type="evidence" value="ECO:0007669"/>
    <property type="project" value="TreeGrafter"/>
</dbReference>
<dbReference type="Proteomes" id="UP000593562">
    <property type="component" value="Unassembled WGS sequence"/>
</dbReference>
<comment type="caution">
    <text evidence="5">The sequence shown here is derived from an EMBL/GenBank/DDBJ whole genome shotgun (WGS) entry which is preliminary data.</text>
</comment>
<dbReference type="GO" id="GO:1901096">
    <property type="term" value="P:regulation of autophagosome maturation"/>
    <property type="evidence" value="ECO:0007669"/>
    <property type="project" value="TreeGrafter"/>
</dbReference>
<name>A0A7J7CTG9_TRIWF</name>